<evidence type="ECO:0000256" key="2">
    <source>
        <dbReference type="ARBA" id="ARBA00022670"/>
    </source>
</evidence>
<keyword evidence="3" id="KW-0378">Hydrolase</keyword>
<evidence type="ECO:0000256" key="6">
    <source>
        <dbReference type="SAM" id="SignalP"/>
    </source>
</evidence>
<dbReference type="Gene3D" id="3.90.1720.10">
    <property type="entry name" value="endopeptidase domain like (from Nostoc punctiforme)"/>
    <property type="match status" value="1"/>
</dbReference>
<dbReference type="PANTHER" id="PTHR47359:SF3">
    <property type="entry name" value="NLP_P60 DOMAIN-CONTAINING PROTEIN-RELATED"/>
    <property type="match status" value="1"/>
</dbReference>
<protein>
    <submittedName>
        <fullName evidence="8">C40 family peptidase</fullName>
    </submittedName>
</protein>
<feature type="chain" id="PRO_5046347808" evidence="6">
    <location>
        <begin position="27"/>
        <end position="417"/>
    </location>
</feature>
<keyword evidence="2" id="KW-0645">Protease</keyword>
<evidence type="ECO:0000256" key="5">
    <source>
        <dbReference type="SAM" id="Coils"/>
    </source>
</evidence>
<evidence type="ECO:0000256" key="3">
    <source>
        <dbReference type="ARBA" id="ARBA00022801"/>
    </source>
</evidence>
<dbReference type="SUPFAM" id="SSF54001">
    <property type="entry name" value="Cysteine proteinases"/>
    <property type="match status" value="1"/>
</dbReference>
<dbReference type="Pfam" id="PF00877">
    <property type="entry name" value="NLPC_P60"/>
    <property type="match status" value="1"/>
</dbReference>
<keyword evidence="4" id="KW-0788">Thiol protease</keyword>
<name>A0ABS7G5J2_9ACTN</name>
<feature type="signal peptide" evidence="6">
    <location>
        <begin position="1"/>
        <end position="26"/>
    </location>
</feature>
<gene>
    <name evidence="8" type="ORF">K1Y72_35670</name>
</gene>
<comment type="similarity">
    <text evidence="1">Belongs to the peptidase C40 family.</text>
</comment>
<feature type="coiled-coil region" evidence="5">
    <location>
        <begin position="58"/>
        <end position="127"/>
    </location>
</feature>
<dbReference type="PANTHER" id="PTHR47359">
    <property type="entry name" value="PEPTIDOGLYCAN DL-ENDOPEPTIDASE CWLO"/>
    <property type="match status" value="1"/>
</dbReference>
<dbReference type="PROSITE" id="PS51935">
    <property type="entry name" value="NLPC_P60"/>
    <property type="match status" value="1"/>
</dbReference>
<sequence length="417" mass="43729">MFPATNGRRAALRLVTLSSCTVVGLAALQVPGHTAKPAPTARDVDESRRDVRAKTADVGEVKAELAQADGELDRLAAKVEGAVERYNGEQVKLAAARADHADAVRRLAEAARKVDAAQADLATFAARAYADNTGYNPWAAMLSGRGGPQGFVDRAGLVQVLARRRADAITKVKASRTVADLFRRQAAGALAEQRAALGRAAEAKRAAESALAEQRAAVQRIEARKRQLEASLGAARAKAEALARARREALERAEAARLKQAAQQRAGRSSRAGAVAGLPAASGRGAMVVRAALRWLGTPYSWGGGTAGGPSFGVEHGSGIYGFDCSGLALYAWAKAGVRLDHWTGTQWTSGPHVPIGRLRPGDLVFFANDTGDPDTIHHVGIFIGGGRMVEAPFTGAQVRISTIYRNGLIGATRPGG</sequence>
<dbReference type="InterPro" id="IPR051794">
    <property type="entry name" value="PG_Endopeptidase_C40"/>
</dbReference>
<dbReference type="InterPro" id="IPR000064">
    <property type="entry name" value="NLP_P60_dom"/>
</dbReference>
<accession>A0ABS7G5J2</accession>
<evidence type="ECO:0000259" key="7">
    <source>
        <dbReference type="PROSITE" id="PS51935"/>
    </source>
</evidence>
<reference evidence="8 9" key="1">
    <citation type="submission" date="2021-07" db="EMBL/GenBank/DDBJ databases">
        <title>Actinomadura sp. PM05-2 isolated from lichen.</title>
        <authorList>
            <person name="Somphong A."/>
            <person name="Phongsopitanun W."/>
            <person name="Tanasupawat S."/>
            <person name="Peongsungnone V."/>
        </authorList>
    </citation>
    <scope>NUCLEOTIDE SEQUENCE [LARGE SCALE GENOMIC DNA]</scope>
    <source>
        <strain evidence="8 9">PM05-2</strain>
    </source>
</reference>
<comment type="caution">
    <text evidence="8">The sequence shown here is derived from an EMBL/GenBank/DDBJ whole genome shotgun (WGS) entry which is preliminary data.</text>
</comment>
<feature type="domain" description="NlpC/P60" evidence="7">
    <location>
        <begin position="282"/>
        <end position="417"/>
    </location>
</feature>
<keyword evidence="6" id="KW-0732">Signal</keyword>
<keyword evidence="5" id="KW-0175">Coiled coil</keyword>
<evidence type="ECO:0000313" key="8">
    <source>
        <dbReference type="EMBL" id="MBW8487736.1"/>
    </source>
</evidence>
<feature type="coiled-coil region" evidence="5">
    <location>
        <begin position="204"/>
        <end position="259"/>
    </location>
</feature>
<organism evidence="8 9">
    <name type="scientific">Actinomadura parmotrematis</name>
    <dbReference type="NCBI Taxonomy" id="2864039"/>
    <lineage>
        <taxon>Bacteria</taxon>
        <taxon>Bacillati</taxon>
        <taxon>Actinomycetota</taxon>
        <taxon>Actinomycetes</taxon>
        <taxon>Streptosporangiales</taxon>
        <taxon>Thermomonosporaceae</taxon>
        <taxon>Actinomadura</taxon>
    </lineage>
</organism>
<dbReference type="Proteomes" id="UP000774570">
    <property type="component" value="Unassembled WGS sequence"/>
</dbReference>
<evidence type="ECO:0000256" key="1">
    <source>
        <dbReference type="ARBA" id="ARBA00007074"/>
    </source>
</evidence>
<keyword evidence="9" id="KW-1185">Reference proteome</keyword>
<dbReference type="EMBL" id="JAIBOA010000043">
    <property type="protein sequence ID" value="MBW8487736.1"/>
    <property type="molecule type" value="Genomic_DNA"/>
</dbReference>
<evidence type="ECO:0000313" key="9">
    <source>
        <dbReference type="Proteomes" id="UP000774570"/>
    </source>
</evidence>
<evidence type="ECO:0000256" key="4">
    <source>
        <dbReference type="ARBA" id="ARBA00022807"/>
    </source>
</evidence>
<dbReference type="RefSeq" id="WP_220170972.1">
    <property type="nucleotide sequence ID" value="NZ_JAIBOA010000043.1"/>
</dbReference>
<proteinExistence type="inferred from homology"/>
<dbReference type="InterPro" id="IPR038765">
    <property type="entry name" value="Papain-like_cys_pep_sf"/>
</dbReference>